<evidence type="ECO:0000313" key="7">
    <source>
        <dbReference type="EMBL" id="MDQ0578225.1"/>
    </source>
</evidence>
<dbReference type="PRINTS" id="PR00364">
    <property type="entry name" value="DISEASERSIST"/>
</dbReference>
<evidence type="ECO:0000256" key="1">
    <source>
        <dbReference type="ARBA" id="ARBA00023012"/>
    </source>
</evidence>
<dbReference type="CDD" id="cd15831">
    <property type="entry name" value="BTAD"/>
    <property type="match status" value="1"/>
</dbReference>
<dbReference type="EMBL" id="JAUSWV010000001">
    <property type="protein sequence ID" value="MDQ0578225.1"/>
    <property type="molecule type" value="Genomic_DNA"/>
</dbReference>
<keyword evidence="4" id="KW-0802">TPR repeat</keyword>
<name>A0ABU0NGJ4_STRRH</name>
<evidence type="ECO:0000256" key="4">
    <source>
        <dbReference type="PROSITE-ProRule" id="PRU00339"/>
    </source>
</evidence>
<dbReference type="Gene3D" id="1.10.10.10">
    <property type="entry name" value="Winged helix-like DNA-binding domain superfamily/Winged helix DNA-binding domain"/>
    <property type="match status" value="1"/>
</dbReference>
<reference evidence="7 8" key="1">
    <citation type="submission" date="2023-07" db="EMBL/GenBank/DDBJ databases">
        <title>Comparative genomics of wheat-associated soil bacteria to identify genetic determinants of phenazine resistance.</title>
        <authorList>
            <person name="Mouncey N."/>
        </authorList>
    </citation>
    <scope>NUCLEOTIDE SEQUENCE [LARGE SCALE GENOMIC DNA]</scope>
    <source>
        <strain evidence="7 8">B2I6</strain>
    </source>
</reference>
<dbReference type="InterPro" id="IPR002182">
    <property type="entry name" value="NB-ARC"/>
</dbReference>
<dbReference type="Gene3D" id="3.40.50.300">
    <property type="entry name" value="P-loop containing nucleotide triphosphate hydrolases"/>
    <property type="match status" value="1"/>
</dbReference>
<organism evidence="7 8">
    <name type="scientific">Streptomyces rishiriensis</name>
    <dbReference type="NCBI Taxonomy" id="68264"/>
    <lineage>
        <taxon>Bacteria</taxon>
        <taxon>Bacillati</taxon>
        <taxon>Actinomycetota</taxon>
        <taxon>Actinomycetes</taxon>
        <taxon>Kitasatosporales</taxon>
        <taxon>Streptomycetaceae</taxon>
        <taxon>Streptomyces</taxon>
    </lineage>
</organism>
<dbReference type="Gene3D" id="1.25.40.10">
    <property type="entry name" value="Tetratricopeptide repeat domain"/>
    <property type="match status" value="3"/>
</dbReference>
<dbReference type="SUPFAM" id="SSF52540">
    <property type="entry name" value="P-loop containing nucleoside triphosphate hydrolases"/>
    <property type="match status" value="1"/>
</dbReference>
<dbReference type="Pfam" id="PF03704">
    <property type="entry name" value="BTAD"/>
    <property type="match status" value="1"/>
</dbReference>
<evidence type="ECO:0000256" key="5">
    <source>
        <dbReference type="SAM" id="MobiDB-lite"/>
    </source>
</evidence>
<keyword evidence="7" id="KW-0238">DNA-binding</keyword>
<gene>
    <name evidence="7" type="ORF">QF030_000403</name>
</gene>
<keyword evidence="1" id="KW-0902">Two-component regulatory system</keyword>
<feature type="compositionally biased region" description="Basic and acidic residues" evidence="5">
    <location>
        <begin position="936"/>
        <end position="946"/>
    </location>
</feature>
<feature type="repeat" description="TPR" evidence="4">
    <location>
        <begin position="852"/>
        <end position="885"/>
    </location>
</feature>
<protein>
    <submittedName>
        <fullName evidence="7">DNA-binding SARP family transcriptional activator</fullName>
    </submittedName>
</protein>
<dbReference type="SMART" id="SM01043">
    <property type="entry name" value="BTAD"/>
    <property type="match status" value="1"/>
</dbReference>
<dbReference type="Pfam" id="PF00931">
    <property type="entry name" value="NB-ARC"/>
    <property type="match status" value="1"/>
</dbReference>
<dbReference type="InterPro" id="IPR005158">
    <property type="entry name" value="BTAD"/>
</dbReference>
<evidence type="ECO:0000256" key="3">
    <source>
        <dbReference type="ARBA" id="ARBA00023163"/>
    </source>
</evidence>
<dbReference type="SUPFAM" id="SSF48452">
    <property type="entry name" value="TPR-like"/>
    <property type="match status" value="3"/>
</dbReference>
<dbReference type="PANTHER" id="PTHR35807">
    <property type="entry name" value="TRANSCRIPTIONAL REGULATOR REDD-RELATED"/>
    <property type="match status" value="1"/>
</dbReference>
<dbReference type="Proteomes" id="UP001230654">
    <property type="component" value="Unassembled WGS sequence"/>
</dbReference>
<dbReference type="Pfam" id="PF13424">
    <property type="entry name" value="TPR_12"/>
    <property type="match status" value="2"/>
</dbReference>
<dbReference type="InterPro" id="IPR016032">
    <property type="entry name" value="Sig_transdc_resp-reg_C-effctor"/>
</dbReference>
<dbReference type="SUPFAM" id="SSF46894">
    <property type="entry name" value="C-terminal effector domain of the bipartite response regulators"/>
    <property type="match status" value="1"/>
</dbReference>
<dbReference type="InterPro" id="IPR036388">
    <property type="entry name" value="WH-like_DNA-bd_sf"/>
</dbReference>
<evidence type="ECO:0000256" key="2">
    <source>
        <dbReference type="ARBA" id="ARBA00023015"/>
    </source>
</evidence>
<proteinExistence type="predicted"/>
<dbReference type="InterPro" id="IPR027417">
    <property type="entry name" value="P-loop_NTPase"/>
</dbReference>
<dbReference type="PROSITE" id="PS50005">
    <property type="entry name" value="TPR"/>
    <property type="match status" value="1"/>
</dbReference>
<evidence type="ECO:0000313" key="8">
    <source>
        <dbReference type="Proteomes" id="UP001230654"/>
    </source>
</evidence>
<feature type="domain" description="Bacterial transcriptional activator" evidence="6">
    <location>
        <begin position="87"/>
        <end position="231"/>
    </location>
</feature>
<sequence>MKPRSNSGPLSSVRYWPCCCWRRVRRCQAVRLVDAVWGTAAPASASTILRGYVHRLRKSLESGGNASSSMIRSTGDGYQLRVTPEELDLGAFQEQLVQAERARSAGDTKDMLRYLRDALGLWQGAALAGIRGAYAQSQRQRLGELRRSAQVARFTAELDLGAHAPITGELAGLVAEDPLDERLRALLMLALYRSGRQAAALAVYREAQILLADELGVDPGPELQTMYQRVLRADAGLLAPSAHAGPAHAGPAHAAPAPAPVLASALAPAAPAQLPADLAAFVGREAELAEVARLPAAGAVVISAIAGMAGVGKTTFAVHWARQVADRFPDGQLYLNLRGFDPIGLPVPPQHALRTLLESLGTDTNGMTQDIHTLAVRYRTQLAGKRILLLLDNARDAAQVRPLLPGAPGCLVIVTSRNRLAGLVAVDGAYALNLDVLSPSEARELLARRLGQQRVTAEPDAVHEIIAQCARLPLALAITAARAATRPAVFLASIADELRDSADGLDVFNGGDTAADVRAVFSWSYHTLTPDAARLFRLLALHPGPDVTLPAATSLAGLTVPRTRQLLGELTQAHLVDEAVPGRYVSHDLLRAYATELIDTVEPPQQVQAARLRMFDHYLHTAHEAAALTTSRALISLAPAAEGVHPEQLTEDTGKATAWFAAEEAVLLAVREEAANRRYDTHTWQLAWAIGHHLHLRGLWREQEAVHRAAIEVACRLGDRTAQAHVHNGLTLATGNLGRLDDARMHAERAVELFTQSGDMRAYADSYYNLAWVRVRQGDPEAALGAVHQSLMLFRACASRSGDDRRGQRAIATALNAVGWCHTLLGQHQQALDYCRQALALQQELGHDAGTADTWDSIGHALHHLGQYDEAVAAYGNALALYRQLDAPRLRAITLMHLGDTHLSAGHPEAARAAWTEALDAMDELGDADAEQLAEPLRDRWRRLGEPSDPPGTGADLTDS</sequence>
<dbReference type="InterPro" id="IPR051677">
    <property type="entry name" value="AfsR-DnrI-RedD_regulator"/>
</dbReference>
<dbReference type="PANTHER" id="PTHR35807:SF1">
    <property type="entry name" value="TRANSCRIPTIONAL REGULATOR REDD"/>
    <property type="match status" value="1"/>
</dbReference>
<dbReference type="GO" id="GO:0003677">
    <property type="term" value="F:DNA binding"/>
    <property type="evidence" value="ECO:0007669"/>
    <property type="project" value="UniProtKB-KW"/>
</dbReference>
<feature type="region of interest" description="Disordered" evidence="5">
    <location>
        <begin position="936"/>
        <end position="960"/>
    </location>
</feature>
<keyword evidence="2" id="KW-0805">Transcription regulation</keyword>
<keyword evidence="8" id="KW-1185">Reference proteome</keyword>
<comment type="caution">
    <text evidence="7">The sequence shown here is derived from an EMBL/GenBank/DDBJ whole genome shotgun (WGS) entry which is preliminary data.</text>
</comment>
<keyword evidence="3" id="KW-0804">Transcription</keyword>
<dbReference type="InterPro" id="IPR019734">
    <property type="entry name" value="TPR_rpt"/>
</dbReference>
<accession>A0ABU0NGJ4</accession>
<dbReference type="SMART" id="SM00028">
    <property type="entry name" value="TPR"/>
    <property type="match status" value="5"/>
</dbReference>
<dbReference type="InterPro" id="IPR011990">
    <property type="entry name" value="TPR-like_helical_dom_sf"/>
</dbReference>
<evidence type="ECO:0000259" key="6">
    <source>
        <dbReference type="SMART" id="SM01043"/>
    </source>
</evidence>